<dbReference type="InterPro" id="IPR051081">
    <property type="entry name" value="HTH_MetalResp_TranReg"/>
</dbReference>
<evidence type="ECO:0000313" key="6">
    <source>
        <dbReference type="Proteomes" id="UP001276854"/>
    </source>
</evidence>
<keyword evidence="1" id="KW-0805">Transcription regulation</keyword>
<dbReference type="RefSeq" id="WP_318066373.1">
    <property type="nucleotide sequence ID" value="NZ_JAWONS010000309.1"/>
</dbReference>
<dbReference type="PRINTS" id="PR00778">
    <property type="entry name" value="HTHARSR"/>
</dbReference>
<accession>A0ABU4GVD2</accession>
<protein>
    <submittedName>
        <fullName evidence="5">Metalloregulator ArsR/SmtB family transcription factor</fullName>
    </submittedName>
</protein>
<dbReference type="InterPro" id="IPR036390">
    <property type="entry name" value="WH_DNA-bd_sf"/>
</dbReference>
<dbReference type="EMBL" id="JAWONS010000309">
    <property type="protein sequence ID" value="MDW2800187.1"/>
    <property type="molecule type" value="Genomic_DNA"/>
</dbReference>
<keyword evidence="3" id="KW-0804">Transcription</keyword>
<evidence type="ECO:0000256" key="2">
    <source>
        <dbReference type="ARBA" id="ARBA00023125"/>
    </source>
</evidence>
<comment type="caution">
    <text evidence="5">The sequence shown here is derived from an EMBL/GenBank/DDBJ whole genome shotgun (WGS) entry which is preliminary data.</text>
</comment>
<organism evidence="5 6">
    <name type="scientific">Clostridium boliviensis</name>
    <dbReference type="NCBI Taxonomy" id="318465"/>
    <lineage>
        <taxon>Bacteria</taxon>
        <taxon>Bacillati</taxon>
        <taxon>Bacillota</taxon>
        <taxon>Clostridia</taxon>
        <taxon>Eubacteriales</taxon>
        <taxon>Clostridiaceae</taxon>
        <taxon>Clostridium</taxon>
    </lineage>
</organism>
<sequence>MKIEHEENARVFKALCDPNRQMIIEMLQDGEKCACKILEELNIVQSTLSHHMKILCDSGLVDSSRVGKETHYSLNKQGFSNAKKILDELFSKVK</sequence>
<dbReference type="InterPro" id="IPR011991">
    <property type="entry name" value="ArsR-like_HTH"/>
</dbReference>
<dbReference type="Pfam" id="PF01022">
    <property type="entry name" value="HTH_5"/>
    <property type="match status" value="1"/>
</dbReference>
<dbReference type="InterPro" id="IPR036388">
    <property type="entry name" value="WH-like_DNA-bd_sf"/>
</dbReference>
<feature type="domain" description="HTH arsR-type" evidence="4">
    <location>
        <begin position="1"/>
        <end position="94"/>
    </location>
</feature>
<dbReference type="CDD" id="cd00090">
    <property type="entry name" value="HTH_ARSR"/>
    <property type="match status" value="1"/>
</dbReference>
<dbReference type="SUPFAM" id="SSF46785">
    <property type="entry name" value="Winged helix' DNA-binding domain"/>
    <property type="match status" value="1"/>
</dbReference>
<dbReference type="InterPro" id="IPR001845">
    <property type="entry name" value="HTH_ArsR_DNA-bd_dom"/>
</dbReference>
<dbReference type="Gene3D" id="1.10.10.10">
    <property type="entry name" value="Winged helix-like DNA-binding domain superfamily/Winged helix DNA-binding domain"/>
    <property type="match status" value="1"/>
</dbReference>
<evidence type="ECO:0000313" key="5">
    <source>
        <dbReference type="EMBL" id="MDW2800187.1"/>
    </source>
</evidence>
<dbReference type="PANTHER" id="PTHR33154">
    <property type="entry name" value="TRANSCRIPTIONAL REGULATOR, ARSR FAMILY"/>
    <property type="match status" value="1"/>
</dbReference>
<dbReference type="PROSITE" id="PS50987">
    <property type="entry name" value="HTH_ARSR_2"/>
    <property type="match status" value="1"/>
</dbReference>
<gene>
    <name evidence="5" type="ORF">RZO55_21685</name>
</gene>
<dbReference type="NCBIfam" id="NF033788">
    <property type="entry name" value="HTH_metalloreg"/>
    <property type="match status" value="1"/>
</dbReference>
<evidence type="ECO:0000259" key="4">
    <source>
        <dbReference type="PROSITE" id="PS50987"/>
    </source>
</evidence>
<name>A0ABU4GVD2_9CLOT</name>
<evidence type="ECO:0000256" key="1">
    <source>
        <dbReference type="ARBA" id="ARBA00023015"/>
    </source>
</evidence>
<dbReference type="PANTHER" id="PTHR33154:SF18">
    <property type="entry name" value="ARSENICAL RESISTANCE OPERON REPRESSOR"/>
    <property type="match status" value="1"/>
</dbReference>
<dbReference type="Proteomes" id="UP001276854">
    <property type="component" value="Unassembled WGS sequence"/>
</dbReference>
<keyword evidence="2" id="KW-0238">DNA-binding</keyword>
<dbReference type="SMART" id="SM00418">
    <property type="entry name" value="HTH_ARSR"/>
    <property type="match status" value="1"/>
</dbReference>
<reference evidence="5 6" key="1">
    <citation type="submission" date="2023-10" db="EMBL/GenBank/DDBJ databases">
        <title>A novel Glycoside Hydrolase 43-Like Enzyme from Clostrdium boliviensis is an Endo-xylanase, and a Candidate for Xylooligosaccharides Production from Different Xylan Substrates.</title>
        <authorList>
            <person name="Alvarez M.T."/>
            <person name="Rocabado-Villegas L.R."/>
            <person name="Salas-Veizaga D.M."/>
            <person name="Linares-Pasten J.A."/>
            <person name="Gudmundsdottir E.E."/>
            <person name="Hreggvidsson G.O."/>
            <person name="Adlercreutz P."/>
            <person name="Nordberg Karlsson E."/>
        </authorList>
    </citation>
    <scope>NUCLEOTIDE SEQUENCE [LARGE SCALE GENOMIC DNA]</scope>
    <source>
        <strain evidence="5 6">E-1</strain>
    </source>
</reference>
<keyword evidence="6" id="KW-1185">Reference proteome</keyword>
<proteinExistence type="predicted"/>
<evidence type="ECO:0000256" key="3">
    <source>
        <dbReference type="ARBA" id="ARBA00023163"/>
    </source>
</evidence>